<dbReference type="Pfam" id="PF03755">
    <property type="entry name" value="YicC-like_N"/>
    <property type="match status" value="1"/>
</dbReference>
<keyword evidence="3" id="KW-0255">Endonuclease</keyword>
<dbReference type="OrthoDB" id="9771229at2"/>
<reference evidence="8 9" key="1">
    <citation type="submission" date="2015-11" db="EMBL/GenBank/DDBJ databases">
        <title>Genomic analysis of 38 Legionella species identifies large and diverse effector repertoires.</title>
        <authorList>
            <person name="Burstein D."/>
            <person name="Amaro F."/>
            <person name="Zusman T."/>
            <person name="Lifshitz Z."/>
            <person name="Cohen O."/>
            <person name="Gilbert J.A."/>
            <person name="Pupko T."/>
            <person name="Shuman H.A."/>
            <person name="Segal G."/>
        </authorList>
    </citation>
    <scope>NUCLEOTIDE SEQUENCE [LARGE SCALE GENOMIC DNA]</scope>
    <source>
        <strain evidence="8 9">WA-270A-C2</strain>
    </source>
</reference>
<comment type="cofactor">
    <cofactor evidence="1">
        <name>a divalent metal cation</name>
        <dbReference type="ChEBI" id="CHEBI:60240"/>
    </cofactor>
</comment>
<evidence type="ECO:0000313" key="9">
    <source>
        <dbReference type="Proteomes" id="UP000054608"/>
    </source>
</evidence>
<feature type="domain" description="Endoribonuclease YicC-like C-terminal" evidence="7">
    <location>
        <begin position="179"/>
        <end position="288"/>
    </location>
</feature>
<dbReference type="GO" id="GO:0004521">
    <property type="term" value="F:RNA endonuclease activity"/>
    <property type="evidence" value="ECO:0007669"/>
    <property type="project" value="InterPro"/>
</dbReference>
<keyword evidence="9" id="KW-1185">Reference proteome</keyword>
<organism evidence="8 9">
    <name type="scientific">Legionella rubrilucens</name>
    <dbReference type="NCBI Taxonomy" id="458"/>
    <lineage>
        <taxon>Bacteria</taxon>
        <taxon>Pseudomonadati</taxon>
        <taxon>Pseudomonadota</taxon>
        <taxon>Gammaproteobacteria</taxon>
        <taxon>Legionellales</taxon>
        <taxon>Legionellaceae</taxon>
        <taxon>Legionella</taxon>
    </lineage>
</organism>
<comment type="caution">
    <text evidence="8">The sequence shown here is derived from an EMBL/GenBank/DDBJ whole genome shotgun (WGS) entry which is preliminary data.</text>
</comment>
<evidence type="ECO:0000259" key="7">
    <source>
        <dbReference type="Pfam" id="PF08340"/>
    </source>
</evidence>
<dbReference type="InterPro" id="IPR013527">
    <property type="entry name" value="YicC-like_N"/>
</dbReference>
<evidence type="ECO:0000313" key="8">
    <source>
        <dbReference type="EMBL" id="KTD48590.1"/>
    </source>
</evidence>
<dbReference type="Pfam" id="PF08340">
    <property type="entry name" value="YicC-like_C"/>
    <property type="match status" value="1"/>
</dbReference>
<name>A0A0W0XWA4_9GAMM</name>
<evidence type="ECO:0000256" key="1">
    <source>
        <dbReference type="ARBA" id="ARBA00001968"/>
    </source>
</evidence>
<dbReference type="AlphaFoldDB" id="A0A0W0XWA4"/>
<dbReference type="PANTHER" id="PTHR30636:SF3">
    <property type="entry name" value="UPF0701 PROTEIN YICC"/>
    <property type="match status" value="1"/>
</dbReference>
<proteinExistence type="inferred from homology"/>
<keyword evidence="2" id="KW-0540">Nuclease</keyword>
<dbReference type="EMBL" id="LNYT01000007">
    <property type="protein sequence ID" value="KTD48590.1"/>
    <property type="molecule type" value="Genomic_DNA"/>
</dbReference>
<dbReference type="NCBIfam" id="TIGR00255">
    <property type="entry name" value="YicC/YloC family endoribonuclease"/>
    <property type="match status" value="1"/>
</dbReference>
<evidence type="ECO:0000259" key="6">
    <source>
        <dbReference type="Pfam" id="PF03755"/>
    </source>
</evidence>
<dbReference type="InterPro" id="IPR013551">
    <property type="entry name" value="YicC-like_C"/>
</dbReference>
<evidence type="ECO:0000256" key="5">
    <source>
        <dbReference type="ARBA" id="ARBA00035648"/>
    </source>
</evidence>
<dbReference type="Proteomes" id="UP000054608">
    <property type="component" value="Unassembled WGS sequence"/>
</dbReference>
<accession>A0A0W0XWA4</accession>
<protein>
    <submittedName>
        <fullName evidence="8">Putative stress-induced protein</fullName>
    </submittedName>
</protein>
<comment type="similarity">
    <text evidence="5">Belongs to the YicC/YloC family.</text>
</comment>
<dbReference type="GO" id="GO:0016787">
    <property type="term" value="F:hydrolase activity"/>
    <property type="evidence" value="ECO:0007669"/>
    <property type="project" value="UniProtKB-KW"/>
</dbReference>
<dbReference type="InterPro" id="IPR005229">
    <property type="entry name" value="YicC/YloC-like"/>
</dbReference>
<gene>
    <name evidence="8" type="ORF">Lrub_0941</name>
</gene>
<feature type="domain" description="Endoribonuclease YicC-like N-terminal" evidence="6">
    <location>
        <begin position="3"/>
        <end position="154"/>
    </location>
</feature>
<evidence type="ECO:0000256" key="4">
    <source>
        <dbReference type="ARBA" id="ARBA00022801"/>
    </source>
</evidence>
<dbReference type="PATRIC" id="fig|458.5.peg.976"/>
<dbReference type="PANTHER" id="PTHR30636">
    <property type="entry name" value="UPF0701 PROTEIN YICC"/>
    <property type="match status" value="1"/>
</dbReference>
<sequence length="288" mass="32741">MTQSMTAFARAQAQVEATTLCWEIRSVNHRYQEISFRLPEIFRFLENDLRHLLREQCSRGKFECQLKLTESDRQAQSITINQSLLDSLLAVGGKLAAEKHLANDLTLSSLLNWPGVVQVAQPDAENLASQVKQLFQQAVTALTSARMTEGDALEHYLQLRVKKMQDEVNKARMAVSVSLDDARDKLLTRLHALQLDVDHARVEQEIALMLTRMDVSEELDRLTTHLLEVVRVLSNTEASGRRLDFLMQELNREANTLGSKSDSIALTQCAIEMKVLIEQMREQIQNIE</sequence>
<dbReference type="STRING" id="458.Lrub_0941"/>
<evidence type="ECO:0000256" key="2">
    <source>
        <dbReference type="ARBA" id="ARBA00022722"/>
    </source>
</evidence>
<keyword evidence="4" id="KW-0378">Hydrolase</keyword>
<evidence type="ECO:0000256" key="3">
    <source>
        <dbReference type="ARBA" id="ARBA00022759"/>
    </source>
</evidence>
<dbReference type="RefSeq" id="WP_058531042.1">
    <property type="nucleotide sequence ID" value="NZ_CAAAIN010000001.1"/>
</dbReference>